<feature type="domain" description="PKD/Chitinase" evidence="2">
    <location>
        <begin position="765"/>
        <end position="833"/>
    </location>
</feature>
<feature type="domain" description="PKD/Chitinase" evidence="2">
    <location>
        <begin position="907"/>
        <end position="975"/>
    </location>
</feature>
<organism evidence="3 4">
    <name type="scientific">Lutimonas vermicola</name>
    <dbReference type="NCBI Taxonomy" id="414288"/>
    <lineage>
        <taxon>Bacteria</taxon>
        <taxon>Pseudomonadati</taxon>
        <taxon>Bacteroidota</taxon>
        <taxon>Flavobacteriia</taxon>
        <taxon>Flavobacteriales</taxon>
        <taxon>Flavobacteriaceae</taxon>
        <taxon>Lutimonas</taxon>
    </lineage>
</organism>
<dbReference type="RefSeq" id="WP_342159332.1">
    <property type="nucleotide sequence ID" value="NZ_JBCDNA010000001.1"/>
</dbReference>
<dbReference type="InterPro" id="IPR022409">
    <property type="entry name" value="PKD/Chitinase_dom"/>
</dbReference>
<feature type="domain" description="PKD/Chitinase" evidence="2">
    <location>
        <begin position="1118"/>
        <end position="1186"/>
    </location>
</feature>
<evidence type="ECO:0000256" key="1">
    <source>
        <dbReference type="ARBA" id="ARBA00022729"/>
    </source>
</evidence>
<reference evidence="3 4" key="1">
    <citation type="submission" date="2024-04" db="EMBL/GenBank/DDBJ databases">
        <title>whole genome sequencing of Lutimonas vermicola strain IMCC1616.</title>
        <authorList>
            <person name="Bae S.S."/>
        </authorList>
    </citation>
    <scope>NUCLEOTIDE SEQUENCE [LARGE SCALE GENOMIC DNA]</scope>
    <source>
        <strain evidence="3 4">IMCC1616</strain>
    </source>
</reference>
<feature type="domain" description="PKD/Chitinase" evidence="2">
    <location>
        <begin position="623"/>
        <end position="691"/>
    </location>
</feature>
<evidence type="ECO:0000313" key="3">
    <source>
        <dbReference type="EMBL" id="MEL4455495.1"/>
    </source>
</evidence>
<dbReference type="Pfam" id="PF18962">
    <property type="entry name" value="Por_Secre_tail"/>
    <property type="match status" value="1"/>
</dbReference>
<dbReference type="NCBIfam" id="NF041518">
    <property type="entry name" value="choice_anch_Q"/>
    <property type="match status" value="1"/>
</dbReference>
<dbReference type="Gene3D" id="2.160.20.10">
    <property type="entry name" value="Single-stranded right-handed beta-helix, Pectin lyase-like"/>
    <property type="match status" value="1"/>
</dbReference>
<dbReference type="EMBL" id="JBCDNA010000001">
    <property type="protein sequence ID" value="MEL4455495.1"/>
    <property type="molecule type" value="Genomic_DNA"/>
</dbReference>
<feature type="domain" description="PKD/Chitinase" evidence="2">
    <location>
        <begin position="692"/>
        <end position="760"/>
    </location>
</feature>
<dbReference type="SUPFAM" id="SSF51126">
    <property type="entry name" value="Pectin lyase-like"/>
    <property type="match status" value="2"/>
</dbReference>
<dbReference type="InterPro" id="IPR011050">
    <property type="entry name" value="Pectin_lyase_fold/virulence"/>
</dbReference>
<feature type="domain" description="PKD/Chitinase" evidence="2">
    <location>
        <begin position="1048"/>
        <end position="1117"/>
    </location>
</feature>
<gene>
    <name evidence="3" type="ORF">AABB81_06270</name>
</gene>
<feature type="domain" description="PKD/Chitinase" evidence="2">
    <location>
        <begin position="1194"/>
        <end position="1262"/>
    </location>
</feature>
<protein>
    <submittedName>
        <fullName evidence="3">T9SS type A sorting domain-containing protein</fullName>
    </submittedName>
</protein>
<dbReference type="NCBIfam" id="TIGR04183">
    <property type="entry name" value="Por_Secre_tail"/>
    <property type="match status" value="1"/>
</dbReference>
<dbReference type="InterPro" id="IPR012334">
    <property type="entry name" value="Pectin_lyas_fold"/>
</dbReference>
<sequence length="1499" mass="161191">MKKYLDSRLVLILCFVVFGLFKGLAQNIPPVLSNFRIENNNKNRVYFDSSEPISGSSFKGFKITGEKVNGIKINSGSKTGHYISIAGSFDFWDNNTIRYEGGSNIKSNSSGLLNEFTLEYIENKIPEPEGRGNTYYVSTSGRDSNSGTSQGESWRTISHAANKAKVGDIVYIKAGDYGNENIDVKNSGKANNPIKFIGYKTTPGDRPTLKRSQTTSFSASQMPYIHSSKNGGSGFSAFNKSYIIIRNIQVEGYENSIDIGKSSYTIVDNCYAKNGRTNISNFPHFTSVQNRVINSFVSNGSHNGVYMTGSRHLIDNVFASSKGKPDMDYYLVIVGGNVGIGEHIIRNCEVVRDLNDSHPGHGISLKAQGRDIGYSLVEKSRIINVGMSLEARHSGSMNNVYKDIFIGNNGPTSGIGIQITSAQTSIFERIHVEKKSYAIKFLGSTEDIDAKDAGNGNLIRNCIFTKNSVNINIVEDLGKKNRSPRNNTILNSVFDNALFMYSIESNDKGKNNQIVNSILFNITDEFNRGSGDRFDFIYSNFYSSTGSKWSSKAQSGLGNIVFDPSFVNYSKGDFRLKSNSPLIDKGKSFDNIRSDYDRNHRPNGKSNDIGAFEFHDTSKRTILADAGEDLVMCQGDEVVLSASGGNKYLWDSGQKTSSITVSPDKTTTYTVTVTDGVTTDEDEVTVTVNEVNANAGKDVTINQGDEVTLTASGGDTYLWSTGETTANITVSPEASKTYEVTVGSNGCEDTDRVRVKVEDKLPPVVADAGKDISICSGEEVVLTATGGSTYSWNTGGSASSITVSPDKTTTYTVTVTDGVTTDEDEVTVTVNEVNANAGKDLMINQGDEVTLTASGGDTYLWSTGETTANITVSPEASKTYEVTVGSNGCEDTDRVRVKVEDKLPPVVADAGKDISICSGEEVVLTATGGSTYSWNTGGSASSITVSPDKTTTYTVTVTDGVTTDEDEVTVTVNEVNANAGKDVTINQGDEVILTASGGDTYLWSTGETTANITVSPEASKTYEVTVGSNGCEDTDRVRVKVENKLPPVVADTSKDISICSGEEVVLTATGGSTYLWNTGGSTSSITVSPTKTTTYTVTVTDGVTIDEDEVTVIVNEVNANAGKDVTINQGDEVTLTASGGDIYLWSTGETTANITVSPEASKTYEVTVGSNGCEDTDQIRVRVENNNPDIIPVVADAGKDISICSGEEVVLTATGGSTYLWNTGGSTSSITVSPDKTTTYTVTVTDGVTTDEAEVTVTVNTVEADVGENRTIDAGDSITLTASGGDYYKWSNGETSKSITMSPTETKIYTVTAFRNGCYDTSKVQITVNQQIKVDDLIIPKVDAGEDVTICSGQSTTLNATGEGSFLWSTGDQSSLVKVSPKRTTTYTVQAQKGDIIVTDTIVVYVESCPGTYNKITDLKLVVYPNPSNGLVKLNITGAEKTLDMEVFDMNGRLIHKEKIDARYEQINKDIDLSRLPKGMYLLRLHNMEQNVVSKILFV</sequence>
<feature type="domain" description="PKD/Chitinase" evidence="2">
    <location>
        <begin position="976"/>
        <end position="1044"/>
    </location>
</feature>
<evidence type="ECO:0000259" key="2">
    <source>
        <dbReference type="SMART" id="SM00089"/>
    </source>
</evidence>
<evidence type="ECO:0000313" key="4">
    <source>
        <dbReference type="Proteomes" id="UP001474120"/>
    </source>
</evidence>
<comment type="caution">
    <text evidence="3">The sequence shown here is derived from an EMBL/GenBank/DDBJ whole genome shotgun (WGS) entry which is preliminary data.</text>
</comment>
<dbReference type="SMART" id="SM00089">
    <property type="entry name" value="PKD"/>
    <property type="match status" value="10"/>
</dbReference>
<proteinExistence type="predicted"/>
<name>A0ABU9KZ65_9FLAO</name>
<dbReference type="Proteomes" id="UP001474120">
    <property type="component" value="Unassembled WGS sequence"/>
</dbReference>
<feature type="domain" description="PKD/Chitinase" evidence="2">
    <location>
        <begin position="1263"/>
        <end position="1331"/>
    </location>
</feature>
<dbReference type="InterPro" id="IPR026444">
    <property type="entry name" value="Secre_tail"/>
</dbReference>
<accession>A0ABU9KZ65</accession>
<keyword evidence="4" id="KW-1185">Reference proteome</keyword>
<feature type="domain" description="PKD/Chitinase" evidence="2">
    <location>
        <begin position="834"/>
        <end position="902"/>
    </location>
</feature>
<keyword evidence="1" id="KW-0732">Signal</keyword>
<dbReference type="InterPro" id="IPR059226">
    <property type="entry name" value="Choice_anch_Q_dom"/>
</dbReference>